<feature type="binding site" description="in other chain" evidence="8">
    <location>
        <begin position="9"/>
        <end position="11"/>
    </location>
    <ligand>
        <name>FMN</name>
        <dbReference type="ChEBI" id="CHEBI:58210"/>
        <note>ligand shared between dimeric partners</note>
    </ligand>
</feature>
<protein>
    <recommendedName>
        <fullName evidence="7">Putative NAD(P)H nitroreductase</fullName>
        <ecNumber evidence="7">1.-.-.-</ecNumber>
    </recommendedName>
</protein>
<dbReference type="Gene3D" id="3.40.109.10">
    <property type="entry name" value="NADH Oxidase"/>
    <property type="match status" value="1"/>
</dbReference>
<dbReference type="InterPro" id="IPR052530">
    <property type="entry name" value="NAD(P)H_nitroreductase"/>
</dbReference>
<evidence type="ECO:0000256" key="5">
    <source>
        <dbReference type="ARBA" id="ARBA00023002"/>
    </source>
</evidence>
<keyword evidence="6 7" id="KW-0520">NAD</keyword>
<evidence type="ECO:0000313" key="11">
    <source>
        <dbReference type="Proteomes" id="UP000539350"/>
    </source>
</evidence>
<evidence type="ECO:0000313" key="10">
    <source>
        <dbReference type="EMBL" id="MBA6411962.1"/>
    </source>
</evidence>
<feature type="domain" description="Nitroreductase" evidence="9">
    <location>
        <begin position="8"/>
        <end position="162"/>
    </location>
</feature>
<name>A0A7W2TU39_9GAMM</name>
<feature type="binding site" description="in other chain" evidence="8">
    <location>
        <begin position="132"/>
        <end position="134"/>
    </location>
    <ligand>
        <name>FMN</name>
        <dbReference type="ChEBI" id="CHEBI:58210"/>
        <note>ligand shared between dimeric partners</note>
    </ligand>
</feature>
<organism evidence="10 11">
    <name type="scientific">Sediminihaliea albiluteola</name>
    <dbReference type="NCBI Taxonomy" id="2758564"/>
    <lineage>
        <taxon>Bacteria</taxon>
        <taxon>Pseudomonadati</taxon>
        <taxon>Pseudomonadota</taxon>
        <taxon>Gammaproteobacteria</taxon>
        <taxon>Cellvibrionales</taxon>
        <taxon>Halieaceae</taxon>
        <taxon>Sediminihaliea</taxon>
    </lineage>
</organism>
<evidence type="ECO:0000256" key="4">
    <source>
        <dbReference type="ARBA" id="ARBA00022857"/>
    </source>
</evidence>
<sequence>MLLDFLQQRNSAPRLDSPAPDAVALQQMIRAATRVPDHAWLRPWRFISVEGDRRKDLGKVFEAALLKREPEAAENVRERARNAPLRAPLILVVVTRISEHPKVPSVEQRKSAACAAYAILLAAEAQGFAGVWRTGDNAYDPDVMAALGLNEDEEIAAFIYLGTRDGRSKAIPELSPEDFHSRW</sequence>
<evidence type="ECO:0000256" key="2">
    <source>
        <dbReference type="ARBA" id="ARBA00022630"/>
    </source>
</evidence>
<keyword evidence="4 7" id="KW-0521">NADP</keyword>
<dbReference type="InterPro" id="IPR000415">
    <property type="entry name" value="Nitroreductase-like"/>
</dbReference>
<evidence type="ECO:0000259" key="9">
    <source>
        <dbReference type="Pfam" id="PF00881"/>
    </source>
</evidence>
<feature type="binding site" evidence="8">
    <location>
        <position position="34"/>
    </location>
    <ligand>
        <name>FMN</name>
        <dbReference type="ChEBI" id="CHEBI:58210"/>
        <note>ligand shared between dimeric partners</note>
    </ligand>
</feature>
<dbReference type="Pfam" id="PF00881">
    <property type="entry name" value="Nitroreductase"/>
    <property type="match status" value="1"/>
</dbReference>
<evidence type="ECO:0000256" key="3">
    <source>
        <dbReference type="ARBA" id="ARBA00022643"/>
    </source>
</evidence>
<dbReference type="InterPro" id="IPR026021">
    <property type="entry name" value="YdjA-like"/>
</dbReference>
<dbReference type="PANTHER" id="PTHR43821">
    <property type="entry name" value="NAD(P)H NITROREDUCTASE YDJA-RELATED"/>
    <property type="match status" value="1"/>
</dbReference>
<gene>
    <name evidence="10" type="ORF">H2508_02410</name>
</gene>
<dbReference type="SUPFAM" id="SSF55469">
    <property type="entry name" value="FMN-dependent nitroreductase-like"/>
    <property type="match status" value="1"/>
</dbReference>
<dbReference type="Proteomes" id="UP000539350">
    <property type="component" value="Unassembled WGS sequence"/>
</dbReference>
<dbReference type="GO" id="GO:0016491">
    <property type="term" value="F:oxidoreductase activity"/>
    <property type="evidence" value="ECO:0007669"/>
    <property type="project" value="UniProtKB-UniRule"/>
</dbReference>
<proteinExistence type="inferred from homology"/>
<reference evidence="10 11" key="1">
    <citation type="submission" date="2020-07" db="EMBL/GenBank/DDBJ databases">
        <title>Halieaceae bacterium, F7430, whole genome shotgun sequencing project.</title>
        <authorList>
            <person name="Jiang S."/>
            <person name="Liu Z.W."/>
            <person name="Du Z.J."/>
        </authorList>
    </citation>
    <scope>NUCLEOTIDE SEQUENCE [LARGE SCALE GENOMIC DNA]</scope>
    <source>
        <strain evidence="10 11">F7430</strain>
    </source>
</reference>
<evidence type="ECO:0000256" key="6">
    <source>
        <dbReference type="ARBA" id="ARBA00023027"/>
    </source>
</evidence>
<keyword evidence="5 7" id="KW-0560">Oxidoreductase</keyword>
<evidence type="ECO:0000256" key="8">
    <source>
        <dbReference type="PIRSR" id="PIRSR000232-1"/>
    </source>
</evidence>
<comment type="cofactor">
    <cofactor evidence="8">
        <name>FMN</name>
        <dbReference type="ChEBI" id="CHEBI:58210"/>
    </cofactor>
    <text evidence="8">Binds 1 FMN per subunit.</text>
</comment>
<comment type="similarity">
    <text evidence="1 7">Belongs to the nitroreductase family.</text>
</comment>
<evidence type="ECO:0000256" key="1">
    <source>
        <dbReference type="ARBA" id="ARBA00007118"/>
    </source>
</evidence>
<feature type="binding site" evidence="8">
    <location>
        <position position="38"/>
    </location>
    <ligand>
        <name>FMN</name>
        <dbReference type="ChEBI" id="CHEBI:58210"/>
        <note>ligand shared between dimeric partners</note>
    </ligand>
</feature>
<comment type="caution">
    <text evidence="10">The sequence shown here is derived from an EMBL/GenBank/DDBJ whole genome shotgun (WGS) entry which is preliminary data.</text>
</comment>
<keyword evidence="2 7" id="KW-0285">Flavoprotein</keyword>
<dbReference type="PANTHER" id="PTHR43821:SF1">
    <property type="entry name" value="NAD(P)H NITROREDUCTASE YDJA-RELATED"/>
    <property type="match status" value="1"/>
</dbReference>
<dbReference type="EMBL" id="JACFXU010000013">
    <property type="protein sequence ID" value="MBA6411962.1"/>
    <property type="molecule type" value="Genomic_DNA"/>
</dbReference>
<dbReference type="PIRSF" id="PIRSF000232">
    <property type="entry name" value="YdjA"/>
    <property type="match status" value="1"/>
</dbReference>
<dbReference type="EC" id="1.-.-.-" evidence="7"/>
<accession>A0A7W2TU39</accession>
<keyword evidence="11" id="KW-1185">Reference proteome</keyword>
<dbReference type="CDD" id="cd02135">
    <property type="entry name" value="YdjA-like"/>
    <property type="match status" value="1"/>
</dbReference>
<keyword evidence="3 7" id="KW-0288">FMN</keyword>
<dbReference type="InterPro" id="IPR029479">
    <property type="entry name" value="Nitroreductase"/>
</dbReference>
<dbReference type="AlphaFoldDB" id="A0A7W2TU39"/>
<evidence type="ECO:0000256" key="7">
    <source>
        <dbReference type="PIRNR" id="PIRNR000232"/>
    </source>
</evidence>